<dbReference type="GO" id="GO:0005975">
    <property type="term" value="P:carbohydrate metabolic process"/>
    <property type="evidence" value="ECO:0007669"/>
    <property type="project" value="InterPro"/>
</dbReference>
<organism evidence="4">
    <name type="scientific">hydrothermal vent metagenome</name>
    <dbReference type="NCBI Taxonomy" id="652676"/>
    <lineage>
        <taxon>unclassified sequences</taxon>
        <taxon>metagenomes</taxon>
        <taxon>ecological metagenomes</taxon>
    </lineage>
</organism>
<reference evidence="4" key="1">
    <citation type="submission" date="2015-10" db="EMBL/GenBank/DDBJ databases">
        <authorList>
            <person name="Gilbert D.G."/>
        </authorList>
    </citation>
    <scope>NUCLEOTIDE SEQUENCE</scope>
</reference>
<feature type="domain" description="Glycoside hydrolase family 42 N-terminal" evidence="3">
    <location>
        <begin position="85"/>
        <end position="218"/>
    </location>
</feature>
<name>A0A170PKT1_9ZZZZ</name>
<dbReference type="InterPro" id="IPR017853">
    <property type="entry name" value="GH"/>
</dbReference>
<dbReference type="Gene3D" id="3.20.20.80">
    <property type="entry name" value="Glycosidases"/>
    <property type="match status" value="1"/>
</dbReference>
<dbReference type="SUPFAM" id="SSF51445">
    <property type="entry name" value="(Trans)glycosidases"/>
    <property type="match status" value="1"/>
</dbReference>
<keyword evidence="1" id="KW-0378">Hydrolase</keyword>
<evidence type="ECO:0000313" key="4">
    <source>
        <dbReference type="EMBL" id="CUS40462.1"/>
    </source>
</evidence>
<evidence type="ECO:0000256" key="2">
    <source>
        <dbReference type="ARBA" id="ARBA00023295"/>
    </source>
</evidence>
<dbReference type="EMBL" id="CZQC01000015">
    <property type="protein sequence ID" value="CUS40462.1"/>
    <property type="molecule type" value="Genomic_DNA"/>
</dbReference>
<keyword evidence="2" id="KW-0326">Glycosidase</keyword>
<dbReference type="GO" id="GO:0009341">
    <property type="term" value="C:beta-galactosidase complex"/>
    <property type="evidence" value="ECO:0007669"/>
    <property type="project" value="InterPro"/>
</dbReference>
<protein>
    <recommendedName>
        <fullName evidence="3">Glycoside hydrolase family 42 N-terminal domain-containing protein</fullName>
    </recommendedName>
</protein>
<dbReference type="InterPro" id="IPR013529">
    <property type="entry name" value="Glyco_hydro_42_N"/>
</dbReference>
<dbReference type="AlphaFoldDB" id="A0A170PKT1"/>
<dbReference type="Pfam" id="PF02449">
    <property type="entry name" value="Glyco_hydro_42"/>
    <property type="match status" value="1"/>
</dbReference>
<evidence type="ECO:0000259" key="3">
    <source>
        <dbReference type="Pfam" id="PF02449"/>
    </source>
</evidence>
<evidence type="ECO:0000256" key="1">
    <source>
        <dbReference type="ARBA" id="ARBA00022801"/>
    </source>
</evidence>
<dbReference type="GO" id="GO:0004565">
    <property type="term" value="F:beta-galactosidase activity"/>
    <property type="evidence" value="ECO:0007669"/>
    <property type="project" value="InterPro"/>
</dbReference>
<sequence length="370" mass="41943">MSALRFFSALMSYTFAFLCFIAVSGCQNVLGEGSDLKHDKTQNAEVARVSSVAASRPSGIFISGGQYQEEPLLAKPFVDGALIRVRWHELEPSEGQFDWRYLDSEIAKVAKLGKVYTLAVVGGPSTPSWVFAKGAQGYSFTLNNPYASKARPVDNKLPLPWDAIYLKAWHRLIAELGKRYSSDPNLLLVHITLSSQNGFEMHLPYSRGPRDPNQLPSWDKFGFSEDKYINAAKTTLDAYSQAFPTKFLDLEIHNVFDSYRIPQELVRYGVTHIGKRFGPFGAWLNDRDVRWDKPLRELMKETSSQSFCNYQLIGNATRQLERVGKNGLQGAIQNGLDDGCRYFEVWEVDVKNRDFEQYLTELQSQLKNSH</sequence>
<accession>A0A170PKT1</accession>
<dbReference type="PROSITE" id="PS51257">
    <property type="entry name" value="PROKAR_LIPOPROTEIN"/>
    <property type="match status" value="1"/>
</dbReference>
<gene>
    <name evidence="4" type="ORF">MGWOODY_Tha1566</name>
</gene>
<proteinExistence type="predicted"/>